<feature type="coiled-coil region" evidence="1">
    <location>
        <begin position="7"/>
        <end position="77"/>
    </location>
</feature>
<protein>
    <submittedName>
        <fullName evidence="2">Uncharacterized protein</fullName>
    </submittedName>
</protein>
<evidence type="ECO:0000256" key="1">
    <source>
        <dbReference type="SAM" id="Coils"/>
    </source>
</evidence>
<name>A0A8S5SC24_9CAUD</name>
<dbReference type="EMBL" id="BK032565">
    <property type="protein sequence ID" value="DAF48215.1"/>
    <property type="molecule type" value="Genomic_DNA"/>
</dbReference>
<keyword evidence="1" id="KW-0175">Coiled coil</keyword>
<reference evidence="2" key="1">
    <citation type="journal article" date="2021" name="Proc. Natl. Acad. Sci. U.S.A.">
        <title>A Catalog of Tens of Thousands of Viruses from Human Metagenomes Reveals Hidden Associations with Chronic Diseases.</title>
        <authorList>
            <person name="Tisza M.J."/>
            <person name="Buck C.B."/>
        </authorList>
    </citation>
    <scope>NUCLEOTIDE SEQUENCE</scope>
    <source>
        <strain evidence="2">CtJLl6</strain>
    </source>
</reference>
<sequence>MKESEIIEILKKENKELKLEVESLQKTLDLYTADKVKDTFNVLNKLKLEKEKELDECKLYKERYIKLSREMNVLKNEYYKKMKKYISAIEKI</sequence>
<accession>A0A8S5SC24</accession>
<proteinExistence type="predicted"/>
<evidence type="ECO:0000313" key="2">
    <source>
        <dbReference type="EMBL" id="DAF48215.1"/>
    </source>
</evidence>
<organism evidence="2">
    <name type="scientific">Siphoviridae sp. ctJLl6</name>
    <dbReference type="NCBI Taxonomy" id="2827836"/>
    <lineage>
        <taxon>Viruses</taxon>
        <taxon>Duplodnaviria</taxon>
        <taxon>Heunggongvirae</taxon>
        <taxon>Uroviricota</taxon>
        <taxon>Caudoviricetes</taxon>
    </lineage>
</organism>